<dbReference type="SUPFAM" id="SSF52266">
    <property type="entry name" value="SGNH hydrolase"/>
    <property type="match status" value="1"/>
</dbReference>
<reference evidence="4" key="2">
    <citation type="submission" date="2020-04" db="EMBL/GenBank/DDBJ databases">
        <authorList>
            <consortium name="NCBI Genome Project"/>
        </authorList>
    </citation>
    <scope>NUCLEOTIDE SEQUENCE</scope>
    <source>
        <strain evidence="4">CBS 304.34</strain>
    </source>
</reference>
<dbReference type="InterPro" id="IPR011058">
    <property type="entry name" value="Cyanovirin-N"/>
</dbReference>
<reference evidence="4" key="3">
    <citation type="submission" date="2025-04" db="UniProtKB">
        <authorList>
            <consortium name="RefSeq"/>
        </authorList>
    </citation>
    <scope>IDENTIFICATION</scope>
    <source>
        <strain evidence="4">CBS 304.34</strain>
    </source>
</reference>
<dbReference type="Gene3D" id="3.40.50.1110">
    <property type="entry name" value="SGNH hydrolase"/>
    <property type="match status" value="1"/>
</dbReference>
<dbReference type="Pfam" id="PF08881">
    <property type="entry name" value="CVNH"/>
    <property type="match status" value="1"/>
</dbReference>
<evidence type="ECO:0000259" key="1">
    <source>
        <dbReference type="Pfam" id="PF08881"/>
    </source>
</evidence>
<evidence type="ECO:0000313" key="4">
    <source>
        <dbReference type="RefSeq" id="XP_033571091.1"/>
    </source>
</evidence>
<dbReference type="RefSeq" id="XP_033571091.1">
    <property type="nucleotide sequence ID" value="XM_033723927.1"/>
</dbReference>
<keyword evidence="3" id="KW-1185">Reference proteome</keyword>
<dbReference type="OrthoDB" id="21678at2759"/>
<dbReference type="SUPFAM" id="SSF51322">
    <property type="entry name" value="Cyanovirin-N"/>
    <property type="match status" value="1"/>
</dbReference>
<gene>
    <name evidence="2 4" type="ORF">BDZ99DRAFT_502918</name>
</gene>
<dbReference type="Gene3D" id="2.30.60.10">
    <property type="entry name" value="Cyanovirin-N"/>
    <property type="match status" value="1"/>
</dbReference>
<dbReference type="EMBL" id="MU003715">
    <property type="protein sequence ID" value="KAF2804127.1"/>
    <property type="molecule type" value="Genomic_DNA"/>
</dbReference>
<protein>
    <recommendedName>
        <fullName evidence="1">Cyanovirin-N domain-containing protein</fullName>
    </recommendedName>
</protein>
<dbReference type="InterPro" id="IPR036673">
    <property type="entry name" value="Cyanovirin-N_sf"/>
</dbReference>
<organism evidence="2">
    <name type="scientific">Mytilinidion resinicola</name>
    <dbReference type="NCBI Taxonomy" id="574789"/>
    <lineage>
        <taxon>Eukaryota</taxon>
        <taxon>Fungi</taxon>
        <taxon>Dikarya</taxon>
        <taxon>Ascomycota</taxon>
        <taxon>Pezizomycotina</taxon>
        <taxon>Dothideomycetes</taxon>
        <taxon>Pleosporomycetidae</taxon>
        <taxon>Mytilinidiales</taxon>
        <taxon>Mytilinidiaceae</taxon>
        <taxon>Mytilinidion</taxon>
    </lineage>
</organism>
<dbReference type="InterPro" id="IPR037460">
    <property type="entry name" value="SEST-like"/>
</dbReference>
<dbReference type="InterPro" id="IPR036514">
    <property type="entry name" value="SGNH_hydro_sf"/>
</dbReference>
<feature type="domain" description="Cyanovirin-N" evidence="1">
    <location>
        <begin position="254"/>
        <end position="348"/>
    </location>
</feature>
<dbReference type="AlphaFoldDB" id="A0A6A6Y8I3"/>
<dbReference type="Proteomes" id="UP000504636">
    <property type="component" value="Unplaced"/>
</dbReference>
<name>A0A6A6Y8I3_9PEZI</name>
<dbReference type="GO" id="GO:0016788">
    <property type="term" value="F:hydrolase activity, acting on ester bonds"/>
    <property type="evidence" value="ECO:0007669"/>
    <property type="project" value="InterPro"/>
</dbReference>
<reference evidence="2 4" key="1">
    <citation type="journal article" date="2020" name="Stud. Mycol.">
        <title>101 Dothideomycetes genomes: a test case for predicting lifestyles and emergence of pathogens.</title>
        <authorList>
            <person name="Haridas S."/>
            <person name="Albert R."/>
            <person name="Binder M."/>
            <person name="Bloem J."/>
            <person name="Labutti K."/>
            <person name="Salamov A."/>
            <person name="Andreopoulos B."/>
            <person name="Baker S."/>
            <person name="Barry K."/>
            <person name="Bills G."/>
            <person name="Bluhm B."/>
            <person name="Cannon C."/>
            <person name="Castanera R."/>
            <person name="Culley D."/>
            <person name="Daum C."/>
            <person name="Ezra D."/>
            <person name="Gonzalez J."/>
            <person name="Henrissat B."/>
            <person name="Kuo A."/>
            <person name="Liang C."/>
            <person name="Lipzen A."/>
            <person name="Lutzoni F."/>
            <person name="Magnuson J."/>
            <person name="Mondo S."/>
            <person name="Nolan M."/>
            <person name="Ohm R."/>
            <person name="Pangilinan J."/>
            <person name="Park H.-J."/>
            <person name="Ramirez L."/>
            <person name="Alfaro M."/>
            <person name="Sun H."/>
            <person name="Tritt A."/>
            <person name="Yoshinaga Y."/>
            <person name="Zwiers L.-H."/>
            <person name="Turgeon B."/>
            <person name="Goodwin S."/>
            <person name="Spatafora J."/>
            <person name="Crous P."/>
            <person name="Grigoriev I."/>
        </authorList>
    </citation>
    <scope>NUCLEOTIDE SEQUENCE</scope>
    <source>
        <strain evidence="2 4">CBS 304.34</strain>
    </source>
</reference>
<proteinExistence type="predicted"/>
<dbReference type="PANTHER" id="PTHR37981">
    <property type="entry name" value="LIPASE 2"/>
    <property type="match status" value="1"/>
</dbReference>
<dbReference type="PANTHER" id="PTHR37981:SF1">
    <property type="entry name" value="SGNH HYDROLASE-TYPE ESTERASE DOMAIN-CONTAINING PROTEIN"/>
    <property type="match status" value="1"/>
</dbReference>
<evidence type="ECO:0000313" key="3">
    <source>
        <dbReference type="Proteomes" id="UP000504636"/>
    </source>
</evidence>
<dbReference type="GO" id="GO:0006629">
    <property type="term" value="P:lipid metabolic process"/>
    <property type="evidence" value="ECO:0007669"/>
    <property type="project" value="TreeGrafter"/>
</dbReference>
<sequence>MTLSWERREAGGANPRESFQVYVLSYITFFNEETTACDKFTWAYWWWMSNPKLTRDLRKQLNGFVRAVNAVIKAAAQDLERIGVIFIEDMDSWYNGHCYCKSWHTTRDMTDYETWFWSPYAKFNTPSEGPGDPTNLYPAGNVDPGQLLLDFVFPGQNIDIATVSDTSPPLWEWEGADKYPTFEALLAAIQGNFTTSGGDAVPFPMVRTFHPKGTAYGKHSIAAFTSIVENRETFVASIAGGKYTERYKDVSLPISLIDIKGDHLLVATCTDKDGKGVRTQEELGLCLRYDNGALIPADNGQYTQNCHGCFFNGPESPDHNTTLWCICKNDNDLDTKSASVKLDDFMTVQDNGYVKCYGHISAPTSLKRWERGSW</sequence>
<evidence type="ECO:0000313" key="2">
    <source>
        <dbReference type="EMBL" id="KAF2804127.1"/>
    </source>
</evidence>
<accession>A0A6A6Y8I3</accession>
<dbReference type="GeneID" id="54464820"/>